<organism evidence="2 3">
    <name type="scientific">Meira miltonrushii</name>
    <dbReference type="NCBI Taxonomy" id="1280837"/>
    <lineage>
        <taxon>Eukaryota</taxon>
        <taxon>Fungi</taxon>
        <taxon>Dikarya</taxon>
        <taxon>Basidiomycota</taxon>
        <taxon>Ustilaginomycotina</taxon>
        <taxon>Exobasidiomycetes</taxon>
        <taxon>Exobasidiales</taxon>
        <taxon>Brachybasidiaceae</taxon>
        <taxon>Meira</taxon>
    </lineage>
</organism>
<evidence type="ECO:0008006" key="4">
    <source>
        <dbReference type="Google" id="ProtNLM"/>
    </source>
</evidence>
<evidence type="ECO:0000313" key="3">
    <source>
        <dbReference type="Proteomes" id="UP000245771"/>
    </source>
</evidence>
<evidence type="ECO:0000313" key="2">
    <source>
        <dbReference type="EMBL" id="PWN38573.1"/>
    </source>
</evidence>
<dbReference type="InParanoid" id="A0A316VQ77"/>
<keyword evidence="1" id="KW-0732">Signal</keyword>
<feature type="signal peptide" evidence="1">
    <location>
        <begin position="1"/>
        <end position="21"/>
    </location>
</feature>
<accession>A0A316VQ77</accession>
<name>A0A316VQ77_9BASI</name>
<dbReference type="EMBL" id="KZ819602">
    <property type="protein sequence ID" value="PWN38573.1"/>
    <property type="molecule type" value="Genomic_DNA"/>
</dbReference>
<keyword evidence="3" id="KW-1185">Reference proteome</keyword>
<protein>
    <recommendedName>
        <fullName evidence="4">Ig-like domain-containing protein</fullName>
    </recommendedName>
</protein>
<sequence>MFYKTPLILAVVLVAALSVNAKVTYQKGLVPEKAGSGSANTHAFYVVGDRNGYKFSVLKNEAGKWSEATCGNVVQGSKGLGPNGASFYTAPCEVDASTGDQVVKVQCIDPTNPKAERAGSATISWYKGPTQDGQRSYGIHVESQGNIYLGTTLASEQGTPLIQGPFSLGGLQNQGVIINCNGKERTRLAN</sequence>
<dbReference type="Proteomes" id="UP000245771">
    <property type="component" value="Unassembled WGS sequence"/>
</dbReference>
<feature type="chain" id="PRO_5016273696" description="Ig-like domain-containing protein" evidence="1">
    <location>
        <begin position="22"/>
        <end position="190"/>
    </location>
</feature>
<gene>
    <name evidence="2" type="ORF">FA14DRAFT_177835</name>
</gene>
<dbReference type="AlphaFoldDB" id="A0A316VQ77"/>
<dbReference type="GeneID" id="37022562"/>
<reference evidence="2 3" key="1">
    <citation type="journal article" date="2018" name="Mol. Biol. Evol.">
        <title>Broad Genomic Sampling Reveals a Smut Pathogenic Ancestry of the Fungal Clade Ustilaginomycotina.</title>
        <authorList>
            <person name="Kijpornyongpan T."/>
            <person name="Mondo S.J."/>
            <person name="Barry K."/>
            <person name="Sandor L."/>
            <person name="Lee J."/>
            <person name="Lipzen A."/>
            <person name="Pangilinan J."/>
            <person name="LaButti K."/>
            <person name="Hainaut M."/>
            <person name="Henrissat B."/>
            <person name="Grigoriev I.V."/>
            <person name="Spatafora J.W."/>
            <person name="Aime M.C."/>
        </authorList>
    </citation>
    <scope>NUCLEOTIDE SEQUENCE [LARGE SCALE GENOMIC DNA]</scope>
    <source>
        <strain evidence="2 3">MCA 3882</strain>
    </source>
</reference>
<dbReference type="RefSeq" id="XP_025358875.1">
    <property type="nucleotide sequence ID" value="XM_025500781.1"/>
</dbReference>
<proteinExistence type="predicted"/>
<evidence type="ECO:0000256" key="1">
    <source>
        <dbReference type="SAM" id="SignalP"/>
    </source>
</evidence>